<proteinExistence type="predicted"/>
<sequence>MYAAAPVPTWKVRPQLAYRLACFQGEYTTLIFGCLIRPSLMSESRPVMRLVKSPSILSTRYAGMIFSDSKGWMTAWT</sequence>
<name>A0ABS9ZDI0_9PSED</name>
<protein>
    <submittedName>
        <fullName evidence="1">Uncharacterized protein</fullName>
    </submittedName>
</protein>
<keyword evidence="2" id="KW-1185">Reference proteome</keyword>
<evidence type="ECO:0000313" key="2">
    <source>
        <dbReference type="Proteomes" id="UP001320513"/>
    </source>
</evidence>
<reference evidence="1 2" key="1">
    <citation type="submission" date="2015-12" db="EMBL/GenBank/DDBJ databases">
        <title>Phylogenomics in the description of a new species in the Pseudomonas syringae group.</title>
        <authorList>
            <person name="Busquets A."/>
            <person name="Gomila M."/>
            <person name="Beiki F."/>
            <person name="Rahimian H."/>
            <person name="Mulet M."/>
            <person name="Sanchez D."/>
            <person name="Garcia-Valdes E."/>
            <person name="Lalucat J."/>
        </authorList>
    </citation>
    <scope>NUCLEOTIDE SEQUENCE [LARGE SCALE GENOMIC DNA]</scope>
    <source>
        <strain evidence="1 2">S25</strain>
    </source>
</reference>
<organism evidence="1 2">
    <name type="scientific">Pseudomonas maioricensis</name>
    <dbReference type="NCBI Taxonomy" id="1766623"/>
    <lineage>
        <taxon>Bacteria</taxon>
        <taxon>Pseudomonadati</taxon>
        <taxon>Pseudomonadota</taxon>
        <taxon>Gammaproteobacteria</taxon>
        <taxon>Pseudomonadales</taxon>
        <taxon>Pseudomonadaceae</taxon>
        <taxon>Pseudomonas</taxon>
    </lineage>
</organism>
<accession>A0ABS9ZDI0</accession>
<dbReference type="EMBL" id="LOHG01000002">
    <property type="protein sequence ID" value="MCI8208609.1"/>
    <property type="molecule type" value="Genomic_DNA"/>
</dbReference>
<comment type="caution">
    <text evidence="1">The sequence shown here is derived from an EMBL/GenBank/DDBJ whole genome shotgun (WGS) entry which is preliminary data.</text>
</comment>
<evidence type="ECO:0000313" key="1">
    <source>
        <dbReference type="EMBL" id="MCI8208609.1"/>
    </source>
</evidence>
<gene>
    <name evidence="1" type="ORF">AUC61_03600</name>
</gene>
<dbReference type="Proteomes" id="UP001320513">
    <property type="component" value="Unassembled WGS sequence"/>
</dbReference>